<reference evidence="1" key="1">
    <citation type="submission" date="2020-03" db="EMBL/GenBank/DDBJ databases">
        <title>The deep terrestrial virosphere.</title>
        <authorList>
            <person name="Holmfeldt K."/>
            <person name="Nilsson E."/>
            <person name="Simone D."/>
            <person name="Lopez-Fernandez M."/>
            <person name="Wu X."/>
            <person name="de Brujin I."/>
            <person name="Lundin D."/>
            <person name="Andersson A."/>
            <person name="Bertilsson S."/>
            <person name="Dopson M."/>
        </authorList>
    </citation>
    <scope>NUCLEOTIDE SEQUENCE</scope>
    <source>
        <strain evidence="2">MM415A04027</strain>
        <strain evidence="1">TM448A04214</strain>
        <strain evidence="3">TM448B04291</strain>
    </source>
</reference>
<dbReference type="EMBL" id="MT141760">
    <property type="protein sequence ID" value="QJA70054.1"/>
    <property type="molecule type" value="Genomic_DNA"/>
</dbReference>
<protein>
    <submittedName>
        <fullName evidence="1">Uncharacterized protein</fullName>
    </submittedName>
</protein>
<accession>A0A6H2A367</accession>
<dbReference type="AlphaFoldDB" id="A0A6H2A367"/>
<evidence type="ECO:0000313" key="3">
    <source>
        <dbReference type="EMBL" id="QJI03213.1"/>
    </source>
</evidence>
<name>A0A6H2A367_9ZZZZ</name>
<proteinExistence type="predicted"/>
<evidence type="ECO:0000313" key="1">
    <source>
        <dbReference type="EMBL" id="QJA53955.1"/>
    </source>
</evidence>
<dbReference type="EMBL" id="MT145068">
    <property type="protein sequence ID" value="QJI03213.1"/>
    <property type="molecule type" value="Genomic_DNA"/>
</dbReference>
<organism evidence="1">
    <name type="scientific">viral metagenome</name>
    <dbReference type="NCBI Taxonomy" id="1070528"/>
    <lineage>
        <taxon>unclassified sequences</taxon>
        <taxon>metagenomes</taxon>
        <taxon>organismal metagenomes</taxon>
    </lineage>
</organism>
<gene>
    <name evidence="2" type="ORF">MM415A04027_0008</name>
    <name evidence="1" type="ORF">TM448A04214_0008</name>
    <name evidence="3" type="ORF">TM448B04291_0007</name>
</gene>
<evidence type="ECO:0000313" key="2">
    <source>
        <dbReference type="EMBL" id="QJA70054.1"/>
    </source>
</evidence>
<dbReference type="EMBL" id="MT144465">
    <property type="protein sequence ID" value="QJA53955.1"/>
    <property type="molecule type" value="Genomic_DNA"/>
</dbReference>
<sequence length="77" mass="8925">MVIFKENDMESFELKASLQKSLQEWMDNNCEDNAWAALDFYCHPELSQRMAEASYAVLLASSENQHYAKLEGAFKEK</sequence>